<keyword evidence="7" id="KW-1185">Reference proteome</keyword>
<dbReference type="InterPro" id="IPR012943">
    <property type="entry name" value="Cnn_1N"/>
</dbReference>
<dbReference type="Pfam" id="PF07989">
    <property type="entry name" value="Cnn_1N"/>
    <property type="match status" value="1"/>
</dbReference>
<feature type="coiled-coil region" evidence="3">
    <location>
        <begin position="518"/>
        <end position="616"/>
    </location>
</feature>
<dbReference type="PANTHER" id="PTHR46930">
    <property type="entry name" value="CDK5 REGULATORY SUBUNIT-ASSOCIATED PROTEIN 2"/>
    <property type="match status" value="1"/>
</dbReference>
<keyword evidence="3" id="KW-0175">Coiled coil</keyword>
<comment type="caution">
    <text evidence="6">The sequence shown here is derived from an EMBL/GenBank/DDBJ whole genome shotgun (WGS) entry which is preliminary data.</text>
</comment>
<feature type="coiled-coil region" evidence="3">
    <location>
        <begin position="215"/>
        <end position="338"/>
    </location>
</feature>
<gene>
    <name evidence="6" type="ORF">GLOIN_2v1039212</name>
</gene>
<evidence type="ECO:0000259" key="5">
    <source>
        <dbReference type="Pfam" id="PF07989"/>
    </source>
</evidence>
<dbReference type="GO" id="GO:0090266">
    <property type="term" value="P:regulation of mitotic cell cycle spindle assembly checkpoint"/>
    <property type="evidence" value="ECO:0007669"/>
    <property type="project" value="TreeGrafter"/>
</dbReference>
<name>A0A2P4QAC1_RHIID</name>
<keyword evidence="2" id="KW-0963">Cytoplasm</keyword>
<dbReference type="VEuPathDB" id="FungiDB:RhiirFUN_026393"/>
<feature type="compositionally biased region" description="Basic and acidic residues" evidence="4">
    <location>
        <begin position="637"/>
        <end position="660"/>
    </location>
</feature>
<evidence type="ECO:0000313" key="7">
    <source>
        <dbReference type="Proteomes" id="UP000018888"/>
    </source>
</evidence>
<dbReference type="AlphaFoldDB" id="A0A2P4QAC1"/>
<dbReference type="GO" id="GO:0000132">
    <property type="term" value="P:establishment of mitotic spindle orientation"/>
    <property type="evidence" value="ECO:0007669"/>
    <property type="project" value="TreeGrafter"/>
</dbReference>
<reference evidence="6 7" key="1">
    <citation type="journal article" date="2013" name="Proc. Natl. Acad. Sci. U.S.A.">
        <title>Genome of an arbuscular mycorrhizal fungus provides insight into the oldest plant symbiosis.</title>
        <authorList>
            <person name="Tisserant E."/>
            <person name="Malbreil M."/>
            <person name="Kuo A."/>
            <person name="Kohler A."/>
            <person name="Symeonidi A."/>
            <person name="Balestrini R."/>
            <person name="Charron P."/>
            <person name="Duensing N."/>
            <person name="Frei Dit Frey N."/>
            <person name="Gianinazzi-Pearson V."/>
            <person name="Gilbert L.B."/>
            <person name="Handa Y."/>
            <person name="Herr J.R."/>
            <person name="Hijri M."/>
            <person name="Koul R."/>
            <person name="Kawaguchi M."/>
            <person name="Krajinski F."/>
            <person name="Lammers P.J."/>
            <person name="Masclaux F.G."/>
            <person name="Murat C."/>
            <person name="Morin E."/>
            <person name="Ndikumana S."/>
            <person name="Pagni M."/>
            <person name="Petitpierre D."/>
            <person name="Requena N."/>
            <person name="Rosikiewicz P."/>
            <person name="Riley R."/>
            <person name="Saito K."/>
            <person name="San Clemente H."/>
            <person name="Shapiro H."/>
            <person name="van Tuinen D."/>
            <person name="Becard G."/>
            <person name="Bonfante P."/>
            <person name="Paszkowski U."/>
            <person name="Shachar-Hill Y.Y."/>
            <person name="Tuskan G.A."/>
            <person name="Young P.W."/>
            <person name="Sanders I.R."/>
            <person name="Henrissat B."/>
            <person name="Rensing S.A."/>
            <person name="Grigoriev I.V."/>
            <person name="Corradi N."/>
            <person name="Roux C."/>
            <person name="Martin F."/>
        </authorList>
    </citation>
    <scope>NUCLEOTIDE SEQUENCE [LARGE SCALE GENOMIC DNA]</scope>
    <source>
        <strain evidence="6 7">DAOM 197198</strain>
    </source>
</reference>
<dbReference type="Proteomes" id="UP000018888">
    <property type="component" value="Unassembled WGS sequence"/>
</dbReference>
<organism evidence="6 7">
    <name type="scientific">Rhizophagus irregularis (strain DAOM 181602 / DAOM 197198 / MUCL 43194)</name>
    <name type="common">Arbuscular mycorrhizal fungus</name>
    <name type="synonym">Glomus intraradices</name>
    <dbReference type="NCBI Taxonomy" id="747089"/>
    <lineage>
        <taxon>Eukaryota</taxon>
        <taxon>Fungi</taxon>
        <taxon>Fungi incertae sedis</taxon>
        <taxon>Mucoromycota</taxon>
        <taxon>Glomeromycotina</taxon>
        <taxon>Glomeromycetes</taxon>
        <taxon>Glomerales</taxon>
        <taxon>Glomeraceae</taxon>
        <taxon>Rhizophagus</taxon>
    </lineage>
</organism>
<feature type="compositionally biased region" description="Low complexity" evidence="4">
    <location>
        <begin position="109"/>
        <end position="119"/>
    </location>
</feature>
<feature type="domain" description="Centrosomin N-terminal motif 1" evidence="5">
    <location>
        <begin position="122"/>
        <end position="194"/>
    </location>
</feature>
<dbReference type="GO" id="GO:0005737">
    <property type="term" value="C:cytoplasm"/>
    <property type="evidence" value="ECO:0007669"/>
    <property type="project" value="UniProtKB-SubCell"/>
</dbReference>
<dbReference type="GO" id="GO:0043015">
    <property type="term" value="F:gamma-tubulin binding"/>
    <property type="evidence" value="ECO:0007669"/>
    <property type="project" value="TreeGrafter"/>
</dbReference>
<evidence type="ECO:0000256" key="1">
    <source>
        <dbReference type="ARBA" id="ARBA00004496"/>
    </source>
</evidence>
<feature type="compositionally biased region" description="Polar residues" evidence="4">
    <location>
        <begin position="47"/>
        <end position="66"/>
    </location>
</feature>
<evidence type="ECO:0000256" key="3">
    <source>
        <dbReference type="SAM" id="Coils"/>
    </source>
</evidence>
<dbReference type="InterPro" id="IPR042791">
    <property type="entry name" value="CDK5RAP2"/>
</dbReference>
<dbReference type="GO" id="GO:0001578">
    <property type="term" value="P:microtubule bundle formation"/>
    <property type="evidence" value="ECO:0007669"/>
    <property type="project" value="TreeGrafter"/>
</dbReference>
<proteinExistence type="predicted"/>
<dbReference type="GO" id="GO:0008017">
    <property type="term" value="F:microtubule binding"/>
    <property type="evidence" value="ECO:0007669"/>
    <property type="project" value="TreeGrafter"/>
</dbReference>
<accession>A0A2P4QAC1</accession>
<dbReference type="EMBL" id="AUPC02000070">
    <property type="protein sequence ID" value="POG74585.1"/>
    <property type="molecule type" value="Genomic_DNA"/>
</dbReference>
<dbReference type="GO" id="GO:0035371">
    <property type="term" value="C:microtubule plus-end"/>
    <property type="evidence" value="ECO:0007669"/>
    <property type="project" value="TreeGrafter"/>
</dbReference>
<feature type="region of interest" description="Disordered" evidence="4">
    <location>
        <begin position="629"/>
        <end position="660"/>
    </location>
</feature>
<feature type="compositionally biased region" description="Basic and acidic residues" evidence="4">
    <location>
        <begin position="88"/>
        <end position="101"/>
    </location>
</feature>
<feature type="region of interest" description="Disordered" evidence="4">
    <location>
        <begin position="47"/>
        <end position="122"/>
    </location>
</feature>
<reference evidence="6 7" key="2">
    <citation type="journal article" date="2018" name="New Phytol.">
        <title>High intraspecific genome diversity in the model arbuscular mycorrhizal symbiont Rhizophagus irregularis.</title>
        <authorList>
            <person name="Chen E.C.H."/>
            <person name="Morin E."/>
            <person name="Beaudet D."/>
            <person name="Noel J."/>
            <person name="Yildirir G."/>
            <person name="Ndikumana S."/>
            <person name="Charron P."/>
            <person name="St-Onge C."/>
            <person name="Giorgi J."/>
            <person name="Kruger M."/>
            <person name="Marton T."/>
            <person name="Ropars J."/>
            <person name="Grigoriev I.V."/>
            <person name="Hainaut M."/>
            <person name="Henrissat B."/>
            <person name="Roux C."/>
            <person name="Martin F."/>
            <person name="Corradi N."/>
        </authorList>
    </citation>
    <scope>NUCLEOTIDE SEQUENCE [LARGE SCALE GENOMIC DNA]</scope>
    <source>
        <strain evidence="6 7">DAOM 197198</strain>
    </source>
</reference>
<feature type="coiled-coil region" evidence="3">
    <location>
        <begin position="388"/>
        <end position="478"/>
    </location>
</feature>
<dbReference type="GO" id="GO:0007059">
    <property type="term" value="P:chromosome segregation"/>
    <property type="evidence" value="ECO:0007669"/>
    <property type="project" value="TreeGrafter"/>
</dbReference>
<comment type="subcellular location">
    <subcellularLocation>
        <location evidence="1">Cytoplasm</location>
    </subcellularLocation>
</comment>
<dbReference type="GO" id="GO:0005815">
    <property type="term" value="C:microtubule organizing center"/>
    <property type="evidence" value="ECO:0007669"/>
    <property type="project" value="InterPro"/>
</dbReference>
<evidence type="ECO:0000313" key="6">
    <source>
        <dbReference type="EMBL" id="POG74585.1"/>
    </source>
</evidence>
<protein>
    <recommendedName>
        <fullName evidence="5">Centrosomin N-terminal motif 1 domain-containing protein</fullName>
    </recommendedName>
</protein>
<evidence type="ECO:0000256" key="4">
    <source>
        <dbReference type="SAM" id="MobiDB-lite"/>
    </source>
</evidence>
<dbReference type="GO" id="GO:0097431">
    <property type="term" value="C:mitotic spindle pole"/>
    <property type="evidence" value="ECO:0007669"/>
    <property type="project" value="TreeGrafter"/>
</dbReference>
<dbReference type="PANTHER" id="PTHR46930:SF1">
    <property type="entry name" value="CDK5 REGULATORY SUBUNIT-ASSOCIATED PROTEIN 2"/>
    <property type="match status" value="1"/>
</dbReference>
<sequence>MTEPSSPTANDGSFDFDDLSFGSIDANFAKGLDHLEKNVSSFMDMSKQPTSSFHNSIQENGNNTRELNPDDNKVAYNVSRLLNNEDTANGRRISDASDTRSIRNRRNNNPRPNAPSRNAQMTLKEQEKVIDEIKKENLNLKMQIYFLEERINKMSPDGMERALKENVDLKMQNQELITTLKKRDKLLGEAENAIQALQQSVLQDGGISPSVDTFDSKLNSELQNYKDLLQKERDEKQIILDEANGLKRQLLDAKSKMQETNTELEKLRESAIKNFEGLQNDEIDNREMIKRIEEAAEKARQEEAEKQIVLIQQLKGQISNLKTQLVSHKSENEDLIAELDLIRSHPMSSASSRIMNGEFSDQYEESLGLLRDKVAELTLQHRNKSAEVDQLIIKLETANNTIQDLEDEMDRMEAELREEFIRCQDNEQLIVELNAMNHDYQEDLAFSQETIAELRLQIDNQKRELTELTEDLDKARSDWELKTKNIEQDEKIHEELVSDLKEKLNMSDAKIVELTAVKESTDKQLDLLHKEVENYTTQIDEMKKNLRYEVEQRNASESHEKELIAERNKDRELYEKELEKALKDKKDNEKQTDQRLNELIEKLSAAQQQISDLNMTIQERDADLQYVRQQLSNQTGRNKDTTERYSKEQERLRVELDTSRQESERLRTQLEMLCDELENKKNQIIEHENEIKHLNNQRTKLNEKLSSSESARTKAEEVFRNLQMDIRDKNSLIDELKTQVTDLENNLTQEKKATYSNETQYRDQIIERNKLLMTIYQYLDNIMSDSANKQSNYPKPSANFGLFNEHLLSKLKTLTHVHNTFDRRAKEIDNRWQEQYESLKNQMDIKLRLLNKLEEHE</sequence>
<evidence type="ECO:0000256" key="2">
    <source>
        <dbReference type="ARBA" id="ARBA00022490"/>
    </source>
</evidence>